<evidence type="ECO:0000256" key="5">
    <source>
        <dbReference type="ARBA" id="ARBA00023242"/>
    </source>
</evidence>
<dbReference type="GO" id="GO:0000981">
    <property type="term" value="F:DNA-binding transcription factor activity, RNA polymerase II-specific"/>
    <property type="evidence" value="ECO:0007669"/>
    <property type="project" value="InterPro"/>
</dbReference>
<evidence type="ECO:0000313" key="8">
    <source>
        <dbReference type="EMBL" id="SMR50838.1"/>
    </source>
</evidence>
<dbReference type="PANTHER" id="PTHR31668:SF26">
    <property type="entry name" value="GLUCOSE TRANSPORT TRANSCRIPTION REGULATOR RGT1-RELATED"/>
    <property type="match status" value="1"/>
</dbReference>
<evidence type="ECO:0000256" key="1">
    <source>
        <dbReference type="ARBA" id="ARBA00022723"/>
    </source>
</evidence>
<dbReference type="PANTHER" id="PTHR31668">
    <property type="entry name" value="GLUCOSE TRANSPORT TRANSCRIPTION REGULATOR RGT1-RELATED-RELATED"/>
    <property type="match status" value="1"/>
</dbReference>
<evidence type="ECO:0000259" key="7">
    <source>
        <dbReference type="PROSITE" id="PS50048"/>
    </source>
</evidence>
<feature type="compositionally biased region" description="Polar residues" evidence="6">
    <location>
        <begin position="1"/>
        <end position="47"/>
    </location>
</feature>
<evidence type="ECO:0000256" key="4">
    <source>
        <dbReference type="ARBA" id="ARBA00023163"/>
    </source>
</evidence>
<dbReference type="Gene3D" id="4.10.240.10">
    <property type="entry name" value="Zn(2)-C6 fungal-type DNA-binding domain"/>
    <property type="match status" value="1"/>
</dbReference>
<keyword evidence="3" id="KW-0238">DNA-binding</keyword>
<name>A0A2H1GBB5_ZYMTR</name>
<feature type="region of interest" description="Disordered" evidence="6">
    <location>
        <begin position="1"/>
        <end position="127"/>
    </location>
</feature>
<keyword evidence="4" id="KW-0804">Transcription</keyword>
<evidence type="ECO:0000313" key="9">
    <source>
        <dbReference type="Proteomes" id="UP000245764"/>
    </source>
</evidence>
<dbReference type="GO" id="GO:0006351">
    <property type="term" value="P:DNA-templated transcription"/>
    <property type="evidence" value="ECO:0007669"/>
    <property type="project" value="InterPro"/>
</dbReference>
<dbReference type="SUPFAM" id="SSF57701">
    <property type="entry name" value="Zn2/Cys6 DNA-binding domain"/>
    <property type="match status" value="1"/>
</dbReference>
<protein>
    <recommendedName>
        <fullName evidence="7">Zn(2)-C6 fungal-type domain-containing protein</fullName>
    </recommendedName>
</protein>
<organism evidence="8 9">
    <name type="scientific">Zymoseptoria tritici ST99CH_1E4</name>
    <dbReference type="NCBI Taxonomy" id="1276532"/>
    <lineage>
        <taxon>Eukaryota</taxon>
        <taxon>Fungi</taxon>
        <taxon>Dikarya</taxon>
        <taxon>Ascomycota</taxon>
        <taxon>Pezizomycotina</taxon>
        <taxon>Dothideomycetes</taxon>
        <taxon>Dothideomycetidae</taxon>
        <taxon>Mycosphaerellales</taxon>
        <taxon>Mycosphaerellaceae</taxon>
        <taxon>Zymoseptoria</taxon>
    </lineage>
</organism>
<gene>
    <name evidence="8" type="ORF">ZT1E4_G5056</name>
</gene>
<proteinExistence type="predicted"/>
<keyword evidence="1" id="KW-0479">Metal-binding</keyword>
<feature type="domain" description="Zn(2)-C6 fungal-type" evidence="7">
    <location>
        <begin position="130"/>
        <end position="164"/>
    </location>
</feature>
<dbReference type="Proteomes" id="UP000245764">
    <property type="component" value="Chromosome 4"/>
</dbReference>
<dbReference type="Pfam" id="PF04082">
    <property type="entry name" value="Fungal_trans"/>
    <property type="match status" value="1"/>
</dbReference>
<dbReference type="PROSITE" id="PS50048">
    <property type="entry name" value="ZN2_CY6_FUNGAL_2"/>
    <property type="match status" value="1"/>
</dbReference>
<dbReference type="Pfam" id="PF00172">
    <property type="entry name" value="Zn_clus"/>
    <property type="match status" value="1"/>
</dbReference>
<dbReference type="GO" id="GO:0008270">
    <property type="term" value="F:zinc ion binding"/>
    <property type="evidence" value="ECO:0007669"/>
    <property type="project" value="InterPro"/>
</dbReference>
<dbReference type="InterPro" id="IPR001138">
    <property type="entry name" value="Zn2Cys6_DnaBD"/>
</dbReference>
<evidence type="ECO:0000256" key="2">
    <source>
        <dbReference type="ARBA" id="ARBA00023015"/>
    </source>
</evidence>
<evidence type="ECO:0000256" key="3">
    <source>
        <dbReference type="ARBA" id="ARBA00023125"/>
    </source>
</evidence>
<dbReference type="SMART" id="SM00066">
    <property type="entry name" value="GAL4"/>
    <property type="match status" value="1"/>
</dbReference>
<sequence length="739" mass="81294">MSASDQQSEAYPSPSAASNNHPFYQHLQQQSLESRTPQQNGRNTQSPGPGDDNTNRRMSEDSQMQAHLDVMGSFGNFGSVPGQLPYPPPGAASSSQVPHGSVAYAQANGTADAGPPPPDKSKQRTKVSRACDECRRKKIRCDAVDEVPSMPCNNCARTAAKCTFSRQPMKRGPSKGYIKELAERLNSLEQQVQPPHLEQQHRYEIQQVQQAMAEGLQAYTHDPRIMPDPRIGDKRTHEVAEGLHPGQQAIYSNVGNAPPPQQHMYAPHMQTPGPTHQQHNVQPFWRLSGSENRHDTVGMAFEAENSTTITNFDWDEAVIDEYYRIIHQTFPLLANNKNRLRQRLAECPASLREAFLAALDCLMRTFPTSTLQTNAGYHQALKRTAELLAKYPFDNPSSHTNSTNLVYLQTLLLMALESDNHGPATIRGQAGPSRAEWLGRAAGVAGQLEINTIRSTSTSVMEGDRDSEDRLARRVWWVLFILDRWHASSTADLLKLPENSVVLLPEDQILLGESTYHLARLSFIIGHLAAILTTTKTPTTDVMAPSNPASSLLNLTLAGEIDRFRESVESVWGSLNLVHMSYHHCHLLIKRLSPTTEPSELVGHAVKVATVLNSRLTPVTPLNHHFGALAAMTLCELCDVPKTRSEAMKGLDQLAQCLGEGRGLAGKPESEGWDGAVRELVKKKRDKMLQFGGDGGLLGLADAAVGSSSHGEEGQFDPTMLTRYGYLTSLGQGVFLRNT</sequence>
<dbReference type="GO" id="GO:0003677">
    <property type="term" value="F:DNA binding"/>
    <property type="evidence" value="ECO:0007669"/>
    <property type="project" value="UniProtKB-KW"/>
</dbReference>
<keyword evidence="5" id="KW-0539">Nucleus</keyword>
<dbReference type="InterPro" id="IPR050797">
    <property type="entry name" value="Carb_Metab_Trans_Reg"/>
</dbReference>
<dbReference type="PROSITE" id="PS00463">
    <property type="entry name" value="ZN2_CY6_FUNGAL_1"/>
    <property type="match status" value="1"/>
</dbReference>
<dbReference type="InterPro" id="IPR007219">
    <property type="entry name" value="XnlR_reg_dom"/>
</dbReference>
<dbReference type="InterPro" id="IPR036864">
    <property type="entry name" value="Zn2-C6_fun-type_DNA-bd_sf"/>
</dbReference>
<accession>A0A2H1GBB5</accession>
<keyword evidence="2" id="KW-0805">Transcription regulation</keyword>
<reference evidence="9" key="1">
    <citation type="submission" date="2017-05" db="EMBL/GenBank/DDBJ databases">
        <authorList>
            <person name="Song R."/>
            <person name="Chenine A.L."/>
            <person name="Ruprecht R.M."/>
        </authorList>
    </citation>
    <scope>NUCLEOTIDE SEQUENCE [LARGE SCALE GENOMIC DNA]</scope>
</reference>
<dbReference type="CDD" id="cd00067">
    <property type="entry name" value="GAL4"/>
    <property type="match status" value="1"/>
</dbReference>
<dbReference type="EMBL" id="LT854256">
    <property type="protein sequence ID" value="SMR50838.1"/>
    <property type="molecule type" value="Genomic_DNA"/>
</dbReference>
<evidence type="ECO:0000256" key="6">
    <source>
        <dbReference type="SAM" id="MobiDB-lite"/>
    </source>
</evidence>
<dbReference type="CDD" id="cd12148">
    <property type="entry name" value="fungal_TF_MHR"/>
    <property type="match status" value="1"/>
</dbReference>
<dbReference type="AlphaFoldDB" id="A0A2H1GBB5"/>